<dbReference type="EMBL" id="CM029054">
    <property type="protein sequence ID" value="KAG2533981.1"/>
    <property type="molecule type" value="Genomic_DNA"/>
</dbReference>
<organism evidence="2 3">
    <name type="scientific">Panicum virgatum</name>
    <name type="common">Blackwell switchgrass</name>
    <dbReference type="NCBI Taxonomy" id="38727"/>
    <lineage>
        <taxon>Eukaryota</taxon>
        <taxon>Viridiplantae</taxon>
        <taxon>Streptophyta</taxon>
        <taxon>Embryophyta</taxon>
        <taxon>Tracheophyta</taxon>
        <taxon>Spermatophyta</taxon>
        <taxon>Magnoliopsida</taxon>
        <taxon>Liliopsida</taxon>
        <taxon>Poales</taxon>
        <taxon>Poaceae</taxon>
        <taxon>PACMAD clade</taxon>
        <taxon>Panicoideae</taxon>
        <taxon>Panicodae</taxon>
        <taxon>Paniceae</taxon>
        <taxon>Panicinae</taxon>
        <taxon>Panicum</taxon>
        <taxon>Panicum sect. Hiantes</taxon>
    </lineage>
</organism>
<evidence type="ECO:0000313" key="3">
    <source>
        <dbReference type="Proteomes" id="UP000823388"/>
    </source>
</evidence>
<dbReference type="AlphaFoldDB" id="A0A8T0MAM5"/>
<evidence type="ECO:0000313" key="2">
    <source>
        <dbReference type="EMBL" id="KAG2533981.1"/>
    </source>
</evidence>
<evidence type="ECO:0000256" key="1">
    <source>
        <dbReference type="SAM" id="MobiDB-lite"/>
    </source>
</evidence>
<feature type="region of interest" description="Disordered" evidence="1">
    <location>
        <begin position="1"/>
        <end position="73"/>
    </location>
</feature>
<accession>A0A8T0MAM5</accession>
<comment type="caution">
    <text evidence="2">The sequence shown here is derived from an EMBL/GenBank/DDBJ whole genome shotgun (WGS) entry which is preliminary data.</text>
</comment>
<dbReference type="Proteomes" id="UP000823388">
    <property type="component" value="Chromosome 9N"/>
</dbReference>
<gene>
    <name evidence="2" type="ORF">PVAP13_9NG198550</name>
</gene>
<feature type="compositionally biased region" description="Polar residues" evidence="1">
    <location>
        <begin position="1"/>
        <end position="10"/>
    </location>
</feature>
<proteinExistence type="predicted"/>
<reference evidence="2" key="1">
    <citation type="submission" date="2020-05" db="EMBL/GenBank/DDBJ databases">
        <title>WGS assembly of Panicum virgatum.</title>
        <authorList>
            <person name="Lovell J.T."/>
            <person name="Jenkins J."/>
            <person name="Shu S."/>
            <person name="Juenger T.E."/>
            <person name="Schmutz J."/>
        </authorList>
    </citation>
    <scope>NUCLEOTIDE SEQUENCE</scope>
    <source>
        <strain evidence="2">AP13</strain>
    </source>
</reference>
<feature type="compositionally biased region" description="Low complexity" evidence="1">
    <location>
        <begin position="22"/>
        <end position="73"/>
    </location>
</feature>
<sequence length="152" mass="16400">MLDVTFASSASSHLPRRPPTPSRSSRARSPPRLASSPRSRAASVTATSATAPARSSPLFSRRPSCPSRRRLPPIGCCSVSPPPSPSLPMIWCCLCVSVVAQICVSHLHGPSSCFTPVWHTPVGAHRCDARQRPQRRGLGIHELLLLQVLGRR</sequence>
<name>A0A8T0MAM5_PANVG</name>
<keyword evidence="3" id="KW-1185">Reference proteome</keyword>
<protein>
    <submittedName>
        <fullName evidence="2">Uncharacterized protein</fullName>
    </submittedName>
</protein>